<dbReference type="Proteomes" id="UP000027138">
    <property type="component" value="Unassembled WGS sequence"/>
</dbReference>
<reference evidence="1 2" key="1">
    <citation type="journal article" date="2014" name="PLoS ONE">
        <title>Global Analysis of Gene Expression Profiles in Physic Nut (Jatropha curcas L.) Seedlings Exposed to Salt Stress.</title>
        <authorList>
            <person name="Zhang L."/>
            <person name="Zhang C."/>
            <person name="Wu P."/>
            <person name="Chen Y."/>
            <person name="Li M."/>
            <person name="Jiang H."/>
            <person name="Wu G."/>
        </authorList>
    </citation>
    <scope>NUCLEOTIDE SEQUENCE [LARGE SCALE GENOMIC DNA]</scope>
    <source>
        <strain evidence="2">cv. GZQX0401</strain>
        <tissue evidence="1">Young leaves</tissue>
    </source>
</reference>
<gene>
    <name evidence="1" type="ORF">JCGZ_27050</name>
</gene>
<accession>A0A067L3Q7</accession>
<organism evidence="1 2">
    <name type="scientific">Jatropha curcas</name>
    <name type="common">Barbados nut</name>
    <dbReference type="NCBI Taxonomy" id="180498"/>
    <lineage>
        <taxon>Eukaryota</taxon>
        <taxon>Viridiplantae</taxon>
        <taxon>Streptophyta</taxon>
        <taxon>Embryophyta</taxon>
        <taxon>Tracheophyta</taxon>
        <taxon>Spermatophyta</taxon>
        <taxon>Magnoliopsida</taxon>
        <taxon>eudicotyledons</taxon>
        <taxon>Gunneridae</taxon>
        <taxon>Pentapetalae</taxon>
        <taxon>rosids</taxon>
        <taxon>fabids</taxon>
        <taxon>Malpighiales</taxon>
        <taxon>Euphorbiaceae</taxon>
        <taxon>Crotonoideae</taxon>
        <taxon>Jatropheae</taxon>
        <taxon>Jatropha</taxon>
    </lineage>
</organism>
<name>A0A067L3Q7_JATCU</name>
<protein>
    <submittedName>
        <fullName evidence="1">Uncharacterized protein</fullName>
    </submittedName>
</protein>
<dbReference type="EMBL" id="KK914281">
    <property type="protein sequence ID" value="KDP43101.1"/>
    <property type="molecule type" value="Genomic_DNA"/>
</dbReference>
<proteinExistence type="predicted"/>
<sequence length="125" mass="14194">MLGAYAVFVQTQLLVHHPPPVEFDPFIEAEELDRGHDDALVQVSIADYNEVSQLYEAARLKLAVTRLSNEHVERAWHLQQVEVGELSVVVMLVVELNVGQLMSKSLRSPIARTRRRPIQNVFNLP</sequence>
<dbReference type="AlphaFoldDB" id="A0A067L3Q7"/>
<evidence type="ECO:0000313" key="2">
    <source>
        <dbReference type="Proteomes" id="UP000027138"/>
    </source>
</evidence>
<evidence type="ECO:0000313" key="1">
    <source>
        <dbReference type="EMBL" id="KDP43101.1"/>
    </source>
</evidence>
<keyword evidence="2" id="KW-1185">Reference proteome</keyword>